<keyword evidence="14" id="KW-1185">Reference proteome</keyword>
<dbReference type="GO" id="GO:0046872">
    <property type="term" value="F:metal ion binding"/>
    <property type="evidence" value="ECO:0007669"/>
    <property type="project" value="UniProtKB-KW"/>
</dbReference>
<evidence type="ECO:0000259" key="12">
    <source>
        <dbReference type="PROSITE" id="PS51471"/>
    </source>
</evidence>
<comment type="catalytic activity">
    <reaction evidence="10">
        <text>L-arginine + 2-oxoglutarate + O2 = guanidine + L-glutamate 5-semialdehyde + succinate + CO2</text>
        <dbReference type="Rhea" id="RHEA:31535"/>
        <dbReference type="ChEBI" id="CHEBI:15379"/>
        <dbReference type="ChEBI" id="CHEBI:16526"/>
        <dbReference type="ChEBI" id="CHEBI:16810"/>
        <dbReference type="ChEBI" id="CHEBI:30031"/>
        <dbReference type="ChEBI" id="CHEBI:30087"/>
        <dbReference type="ChEBI" id="CHEBI:32682"/>
        <dbReference type="ChEBI" id="CHEBI:58066"/>
        <dbReference type="EC" id="1.14.20.7"/>
    </reaction>
</comment>
<dbReference type="RefSeq" id="WP_184007852.1">
    <property type="nucleotide sequence ID" value="NZ_JACIJS010000001.1"/>
</dbReference>
<gene>
    <name evidence="13" type="ORF">FHS89_000360</name>
</gene>
<evidence type="ECO:0000256" key="10">
    <source>
        <dbReference type="ARBA" id="ARBA00049359"/>
    </source>
</evidence>
<dbReference type="GO" id="GO:0051213">
    <property type="term" value="F:dioxygenase activity"/>
    <property type="evidence" value="ECO:0007669"/>
    <property type="project" value="UniProtKB-KW"/>
</dbReference>
<dbReference type="SUPFAM" id="SSF51197">
    <property type="entry name" value="Clavaminate synthase-like"/>
    <property type="match status" value="1"/>
</dbReference>
<dbReference type="PROSITE" id="PS51471">
    <property type="entry name" value="FE2OG_OXY"/>
    <property type="match status" value="1"/>
</dbReference>
<dbReference type="InterPro" id="IPR027443">
    <property type="entry name" value="IPNS-like_sf"/>
</dbReference>
<proteinExistence type="inferred from homology"/>
<keyword evidence="11" id="KW-0408">Iron</keyword>
<dbReference type="EC" id="1.13.12.19" evidence="4"/>
<dbReference type="EC" id="1.14.20.7" evidence="3"/>
<dbReference type="InterPro" id="IPR044861">
    <property type="entry name" value="IPNS-like_FE2OG_OXY"/>
</dbReference>
<evidence type="ECO:0000256" key="9">
    <source>
        <dbReference type="ARBA" id="ARBA00047725"/>
    </source>
</evidence>
<dbReference type="Pfam" id="PF14226">
    <property type="entry name" value="DIOX_N"/>
    <property type="match status" value="1"/>
</dbReference>
<sequence length="314" mass="33825">MTEFSDIPVIDISARHGPERASLAQRFVEVYGSVGFGYITGHGIPNALIDGVFEASRAFHALPREAKMAVELDANHRGFIPIDTSTDVNSTLAEVTKPNQSESFMMMREDAAGTPGYLSGPNQWPDLPGFRDALEAYNAALSALGAEMMVLVLEGLGVPPGPVMDGFAPPTTWLRLLHYPPRPADAAEDLYGSAPHTDFGCLTILAQDGVGGLQVQTPAGAWVDAPRIEGSFVVNVGDMLHRMSNGRLKSTPHRVINRSGQERYSCPFFYDPHVSYTVAPLPGQGGPGFEPLVFGDFLRAELTAGYQAHQDEKG</sequence>
<dbReference type="AlphaFoldDB" id="A0A840WL26"/>
<evidence type="ECO:0000256" key="6">
    <source>
        <dbReference type="ARBA" id="ARBA00022666"/>
    </source>
</evidence>
<evidence type="ECO:0000256" key="5">
    <source>
        <dbReference type="ARBA" id="ARBA00019045"/>
    </source>
</evidence>
<name>A0A840WL26_9RHOB</name>
<evidence type="ECO:0000313" key="14">
    <source>
        <dbReference type="Proteomes" id="UP000553766"/>
    </source>
</evidence>
<dbReference type="Gene3D" id="2.60.120.330">
    <property type="entry name" value="B-lactam Antibiotic, Isopenicillin N Synthase, Chain"/>
    <property type="match status" value="1"/>
</dbReference>
<dbReference type="InterPro" id="IPR005123">
    <property type="entry name" value="Oxoglu/Fe-dep_dioxygenase_dom"/>
</dbReference>
<evidence type="ECO:0000256" key="3">
    <source>
        <dbReference type="ARBA" id="ARBA00012293"/>
    </source>
</evidence>
<evidence type="ECO:0000256" key="1">
    <source>
        <dbReference type="ARBA" id="ARBA00001954"/>
    </source>
</evidence>
<evidence type="ECO:0000256" key="8">
    <source>
        <dbReference type="ARBA" id="ARBA00031282"/>
    </source>
</evidence>
<keyword evidence="6" id="KW-0266">Ethylene biosynthesis</keyword>
<dbReference type="GO" id="GO:0102276">
    <property type="term" value="F:2-oxoglutarate oxygenase/decarboxylase (ethylene-forming) activity"/>
    <property type="evidence" value="ECO:0007669"/>
    <property type="project" value="UniProtKB-EC"/>
</dbReference>
<evidence type="ECO:0000256" key="2">
    <source>
        <dbReference type="ARBA" id="ARBA00004767"/>
    </source>
</evidence>
<dbReference type="InterPro" id="IPR026992">
    <property type="entry name" value="DIOX_N"/>
</dbReference>
<dbReference type="EMBL" id="JACIJS010000001">
    <property type="protein sequence ID" value="MBB5514362.1"/>
    <property type="molecule type" value="Genomic_DNA"/>
</dbReference>
<evidence type="ECO:0000313" key="13">
    <source>
        <dbReference type="EMBL" id="MBB5514362.1"/>
    </source>
</evidence>
<evidence type="ECO:0000256" key="4">
    <source>
        <dbReference type="ARBA" id="ARBA00012531"/>
    </source>
</evidence>
<keyword evidence="11" id="KW-0479">Metal-binding</keyword>
<dbReference type="PANTHER" id="PTHR47990">
    <property type="entry name" value="2-OXOGLUTARATE (2OG) AND FE(II)-DEPENDENT OXYGENASE SUPERFAMILY PROTEIN-RELATED"/>
    <property type="match status" value="1"/>
</dbReference>
<comment type="similarity">
    <text evidence="11">Belongs to the iron/ascorbate-dependent oxidoreductase family.</text>
</comment>
<comment type="caution">
    <text evidence="13">The sequence shown here is derived from an EMBL/GenBank/DDBJ whole genome shotgun (WGS) entry which is preliminary data.</text>
</comment>
<dbReference type="Proteomes" id="UP000553766">
    <property type="component" value="Unassembled WGS sequence"/>
</dbReference>
<dbReference type="Pfam" id="PF03171">
    <property type="entry name" value="2OG-FeII_Oxy"/>
    <property type="match status" value="1"/>
</dbReference>
<dbReference type="InterPro" id="IPR050231">
    <property type="entry name" value="Iron_ascorbate_oxido_reductase"/>
</dbReference>
<feature type="domain" description="Fe2OG dioxygenase" evidence="12">
    <location>
        <begin position="170"/>
        <end position="272"/>
    </location>
</feature>
<evidence type="ECO:0000256" key="11">
    <source>
        <dbReference type="RuleBase" id="RU003682"/>
    </source>
</evidence>
<organism evidence="13 14">
    <name type="scientific">Rubricella aquisinus</name>
    <dbReference type="NCBI Taxonomy" id="2028108"/>
    <lineage>
        <taxon>Bacteria</taxon>
        <taxon>Pseudomonadati</taxon>
        <taxon>Pseudomonadota</taxon>
        <taxon>Alphaproteobacteria</taxon>
        <taxon>Rhodobacterales</taxon>
        <taxon>Paracoccaceae</taxon>
        <taxon>Rubricella</taxon>
    </lineage>
</organism>
<keyword evidence="13" id="KW-0223">Dioxygenase</keyword>
<comment type="catalytic activity">
    <reaction evidence="9">
        <text>2-oxoglutarate + O2 + 2 H(+) = ethene + 3 CO2 + H2O</text>
        <dbReference type="Rhea" id="RHEA:31523"/>
        <dbReference type="ChEBI" id="CHEBI:15377"/>
        <dbReference type="ChEBI" id="CHEBI:15378"/>
        <dbReference type="ChEBI" id="CHEBI:15379"/>
        <dbReference type="ChEBI" id="CHEBI:16526"/>
        <dbReference type="ChEBI" id="CHEBI:16810"/>
        <dbReference type="ChEBI" id="CHEBI:18153"/>
        <dbReference type="EC" id="1.13.12.19"/>
    </reaction>
</comment>
<evidence type="ECO:0000256" key="7">
    <source>
        <dbReference type="ARBA" id="ARBA00031011"/>
    </source>
</evidence>
<accession>A0A840WL26</accession>
<keyword evidence="11" id="KW-0560">Oxidoreductase</keyword>
<comment type="cofactor">
    <cofactor evidence="1">
        <name>Fe(2+)</name>
        <dbReference type="ChEBI" id="CHEBI:29033"/>
    </cofactor>
</comment>
<protein>
    <recommendedName>
        <fullName evidence="5">2-oxoglutarate-dependent ethylene/succinate-forming enzyme</fullName>
        <ecNumber evidence="4">1.13.12.19</ecNumber>
        <ecNumber evidence="3">1.14.20.7</ecNumber>
    </recommendedName>
    <alternativeName>
        <fullName evidence="7">2-oxoglutarate dioxygenase (ethylene-forming)</fullName>
    </alternativeName>
    <alternativeName>
        <fullName evidence="8">2-oxoglutarate/L-arginine monooxygenase/decarboxylase (succinate-forming)</fullName>
    </alternativeName>
</protein>
<comment type="pathway">
    <text evidence="2">Alkene biosynthesis; ethylene biosynthesis via 2-oxoglutarate.</text>
</comment>
<dbReference type="PRINTS" id="PR00682">
    <property type="entry name" value="IPNSYNTHASE"/>
</dbReference>
<dbReference type="GO" id="GO:0009693">
    <property type="term" value="P:ethylene biosynthetic process"/>
    <property type="evidence" value="ECO:0007669"/>
    <property type="project" value="UniProtKB-KW"/>
</dbReference>
<reference evidence="13 14" key="1">
    <citation type="submission" date="2020-08" db="EMBL/GenBank/DDBJ databases">
        <title>Genomic Encyclopedia of Type Strains, Phase IV (KMG-IV): sequencing the most valuable type-strain genomes for metagenomic binning, comparative biology and taxonomic classification.</title>
        <authorList>
            <person name="Goeker M."/>
        </authorList>
    </citation>
    <scope>NUCLEOTIDE SEQUENCE [LARGE SCALE GENOMIC DNA]</scope>
    <source>
        <strain evidence="13 14">DSM 103377</strain>
    </source>
</reference>